<evidence type="ECO:0000256" key="9">
    <source>
        <dbReference type="RuleBase" id="RU000688"/>
    </source>
</evidence>
<keyword evidence="5 9" id="KW-0297">G-protein coupled receptor</keyword>
<dbReference type="PRINTS" id="PR00237">
    <property type="entry name" value="GPCRRHODOPSN"/>
</dbReference>
<evidence type="ECO:0000256" key="10">
    <source>
        <dbReference type="SAM" id="MobiDB-lite"/>
    </source>
</evidence>
<keyword evidence="7 9" id="KW-0675">Receptor</keyword>
<evidence type="ECO:0000256" key="7">
    <source>
        <dbReference type="ARBA" id="ARBA00023170"/>
    </source>
</evidence>
<dbReference type="PROSITE" id="PS50262">
    <property type="entry name" value="G_PROTEIN_RECEP_F1_2"/>
    <property type="match status" value="1"/>
</dbReference>
<dbReference type="KEGG" id="cvn:111134720"/>
<feature type="transmembrane region" description="Helical" evidence="11">
    <location>
        <begin position="58"/>
        <end position="84"/>
    </location>
</feature>
<evidence type="ECO:0000256" key="6">
    <source>
        <dbReference type="ARBA" id="ARBA00023136"/>
    </source>
</evidence>
<keyword evidence="4 11" id="KW-1133">Transmembrane helix</keyword>
<feature type="transmembrane region" description="Helical" evidence="11">
    <location>
        <begin position="435"/>
        <end position="454"/>
    </location>
</feature>
<feature type="domain" description="G-protein coupled receptors family 1 profile" evidence="12">
    <location>
        <begin position="78"/>
        <end position="482"/>
    </location>
</feature>
<dbReference type="GO" id="GO:0005886">
    <property type="term" value="C:plasma membrane"/>
    <property type="evidence" value="ECO:0007669"/>
    <property type="project" value="UniProtKB-SubCell"/>
</dbReference>
<evidence type="ECO:0000256" key="1">
    <source>
        <dbReference type="ARBA" id="ARBA00004651"/>
    </source>
</evidence>
<feature type="transmembrane region" description="Helical" evidence="11">
    <location>
        <begin position="223"/>
        <end position="251"/>
    </location>
</feature>
<gene>
    <name evidence="14" type="primary">LOC111134720</name>
</gene>
<dbReference type="CDD" id="cd00637">
    <property type="entry name" value="7tm_classA_rhodopsin-like"/>
    <property type="match status" value="1"/>
</dbReference>
<dbReference type="Proteomes" id="UP000694844">
    <property type="component" value="Chromosome 5"/>
</dbReference>
<feature type="transmembrane region" description="Helical" evidence="11">
    <location>
        <begin position="96"/>
        <end position="118"/>
    </location>
</feature>
<dbReference type="SUPFAM" id="SSF81321">
    <property type="entry name" value="Family A G protein-coupled receptor-like"/>
    <property type="match status" value="1"/>
</dbReference>
<dbReference type="Pfam" id="PF00001">
    <property type="entry name" value="7tm_1"/>
    <property type="match status" value="1"/>
</dbReference>
<keyword evidence="3 9" id="KW-0812">Transmembrane</keyword>
<evidence type="ECO:0000256" key="5">
    <source>
        <dbReference type="ARBA" id="ARBA00023040"/>
    </source>
</evidence>
<dbReference type="PANTHER" id="PTHR24248:SF192">
    <property type="entry name" value="G-PROTEIN COUPLED RECEPTORS FAMILY 1 PROFILE DOMAIN-CONTAINING PROTEIN"/>
    <property type="match status" value="1"/>
</dbReference>
<evidence type="ECO:0000256" key="11">
    <source>
        <dbReference type="SAM" id="Phobius"/>
    </source>
</evidence>
<keyword evidence="2" id="KW-1003">Cell membrane</keyword>
<feature type="region of interest" description="Disordered" evidence="10">
    <location>
        <begin position="270"/>
        <end position="295"/>
    </location>
</feature>
<dbReference type="GeneID" id="111134720"/>
<feature type="transmembrane region" description="Helical" evidence="11">
    <location>
        <begin position="172"/>
        <end position="194"/>
    </location>
</feature>
<keyword evidence="8 9" id="KW-0807">Transducer</keyword>
<dbReference type="PROSITE" id="PS00237">
    <property type="entry name" value="G_PROTEIN_RECEP_F1_1"/>
    <property type="match status" value="1"/>
</dbReference>
<comment type="similarity">
    <text evidence="9">Belongs to the G-protein coupled receptor 1 family.</text>
</comment>
<proteinExistence type="inferred from homology"/>
<dbReference type="OrthoDB" id="6137484at2759"/>
<dbReference type="AlphaFoldDB" id="A0A8B8EJD4"/>
<dbReference type="GO" id="GO:0004930">
    <property type="term" value="F:G protein-coupled receptor activity"/>
    <property type="evidence" value="ECO:0007669"/>
    <property type="project" value="UniProtKB-KW"/>
</dbReference>
<protein>
    <submittedName>
        <fullName evidence="14">Dopamine D2-like receptor</fullName>
    </submittedName>
</protein>
<organism evidence="13 14">
    <name type="scientific">Crassostrea virginica</name>
    <name type="common">Eastern oyster</name>
    <dbReference type="NCBI Taxonomy" id="6565"/>
    <lineage>
        <taxon>Eukaryota</taxon>
        <taxon>Metazoa</taxon>
        <taxon>Spiralia</taxon>
        <taxon>Lophotrochozoa</taxon>
        <taxon>Mollusca</taxon>
        <taxon>Bivalvia</taxon>
        <taxon>Autobranchia</taxon>
        <taxon>Pteriomorphia</taxon>
        <taxon>Ostreida</taxon>
        <taxon>Ostreoidea</taxon>
        <taxon>Ostreidae</taxon>
        <taxon>Crassostrea</taxon>
    </lineage>
</organism>
<dbReference type="RefSeq" id="XP_022339741.1">
    <property type="nucleotide sequence ID" value="XM_022484033.1"/>
</dbReference>
<evidence type="ECO:0000256" key="3">
    <source>
        <dbReference type="ARBA" id="ARBA00022692"/>
    </source>
</evidence>
<reference evidence="14" key="1">
    <citation type="submission" date="2025-08" db="UniProtKB">
        <authorList>
            <consortium name="RefSeq"/>
        </authorList>
    </citation>
    <scope>IDENTIFICATION</scope>
    <source>
        <tissue evidence="14">Whole sample</tissue>
    </source>
</reference>
<evidence type="ECO:0000256" key="8">
    <source>
        <dbReference type="ARBA" id="ARBA00023224"/>
    </source>
</evidence>
<evidence type="ECO:0000313" key="14">
    <source>
        <dbReference type="RefSeq" id="XP_022339741.1"/>
    </source>
</evidence>
<keyword evidence="13" id="KW-1185">Reference proteome</keyword>
<evidence type="ECO:0000313" key="13">
    <source>
        <dbReference type="Proteomes" id="UP000694844"/>
    </source>
</evidence>
<keyword evidence="6 11" id="KW-0472">Membrane</keyword>
<comment type="subcellular location">
    <subcellularLocation>
        <location evidence="1">Cell membrane</location>
        <topology evidence="1">Multi-pass membrane protein</topology>
    </subcellularLocation>
</comment>
<feature type="transmembrane region" description="Helical" evidence="11">
    <location>
        <begin position="138"/>
        <end position="160"/>
    </location>
</feature>
<sequence length="502" mass="56787">MTTQFTATTEDLMTSTLITTNVSTISNTFHPTVDKIYDPLPCYTIYCIFELRYRQDNYTILMCIAIMLGILGIVGFMGNSLVLIVLLKAKTKQTSVYFMLLLSILDLMACVVVIPGIVITEWHFPFTSDFLCKLWEAIRYFTIPTSAMVLVAIAFDRCVVICFAPRRVTKKVTFLIISVILLFGVCLGVLPALVMGVYSSNGIYFGYCIPNYQYISLESLNKYWIGITSIFIIMIISIIIFYSSIFFTILLQNRKWSKIRSQGLEASSSKQTATLNQVSTSTGKPTENNKEVRRRSSTTDLMFVTRASEKLLKVPPLGQKHCETTTGAAPVAHVGCPIECNLDTQIEDIEEETLVTPLTNQMDDNSIRNGSLTCEKTSKKQTVKISPITKTDIMKETKTTIQSKNLNNSRGKTPQCSKPIGIKSSRKTHIKTTQVLFTVTMVYIISFLPTFLIANNLFPEFEGRKVIYLMYFLNNTANPLIYSFMNPLFRKEVWKFLKCKSR</sequence>
<evidence type="ECO:0000256" key="2">
    <source>
        <dbReference type="ARBA" id="ARBA00022475"/>
    </source>
</evidence>
<dbReference type="InterPro" id="IPR000276">
    <property type="entry name" value="GPCR_Rhodpsn"/>
</dbReference>
<dbReference type="Gene3D" id="1.20.1070.10">
    <property type="entry name" value="Rhodopsin 7-helix transmembrane proteins"/>
    <property type="match status" value="2"/>
</dbReference>
<feature type="transmembrane region" description="Helical" evidence="11">
    <location>
        <begin position="466"/>
        <end position="485"/>
    </location>
</feature>
<evidence type="ECO:0000259" key="12">
    <source>
        <dbReference type="PROSITE" id="PS50262"/>
    </source>
</evidence>
<name>A0A8B8EJD4_CRAVI</name>
<feature type="compositionally biased region" description="Polar residues" evidence="10">
    <location>
        <begin position="270"/>
        <end position="286"/>
    </location>
</feature>
<evidence type="ECO:0000256" key="4">
    <source>
        <dbReference type="ARBA" id="ARBA00022989"/>
    </source>
</evidence>
<dbReference type="PANTHER" id="PTHR24248">
    <property type="entry name" value="ADRENERGIC RECEPTOR-RELATED G-PROTEIN COUPLED RECEPTOR"/>
    <property type="match status" value="1"/>
</dbReference>
<dbReference type="InterPro" id="IPR017452">
    <property type="entry name" value="GPCR_Rhodpsn_7TM"/>
</dbReference>
<accession>A0A8B8EJD4</accession>